<comment type="caution">
    <text evidence="8">The sequence shown here is derived from an EMBL/GenBank/DDBJ whole genome shotgun (WGS) entry which is preliminary data.</text>
</comment>
<organism evidence="8 9">
    <name type="scientific">Eucalyptus globulus</name>
    <name type="common">Tasmanian blue gum</name>
    <dbReference type="NCBI Taxonomy" id="34317"/>
    <lineage>
        <taxon>Eukaryota</taxon>
        <taxon>Viridiplantae</taxon>
        <taxon>Streptophyta</taxon>
        <taxon>Embryophyta</taxon>
        <taxon>Tracheophyta</taxon>
        <taxon>Spermatophyta</taxon>
        <taxon>Magnoliopsida</taxon>
        <taxon>eudicotyledons</taxon>
        <taxon>Gunneridae</taxon>
        <taxon>Pentapetalae</taxon>
        <taxon>rosids</taxon>
        <taxon>malvids</taxon>
        <taxon>Myrtales</taxon>
        <taxon>Myrtaceae</taxon>
        <taxon>Myrtoideae</taxon>
        <taxon>Eucalypteae</taxon>
        <taxon>Eucalyptus</taxon>
    </lineage>
</organism>
<dbReference type="InterPro" id="IPR000571">
    <property type="entry name" value="Znf_CCCH"/>
</dbReference>
<protein>
    <recommendedName>
        <fullName evidence="7">C3H1-type domain-containing protein</fullName>
    </recommendedName>
</protein>
<keyword evidence="2 4" id="KW-0863">Zinc-finger</keyword>
<evidence type="ECO:0000256" key="6">
    <source>
        <dbReference type="SAM" id="MobiDB-lite"/>
    </source>
</evidence>
<keyword evidence="9" id="KW-1185">Reference proteome</keyword>
<dbReference type="EMBL" id="JBJKBG010000011">
    <property type="protein sequence ID" value="KAL3714770.1"/>
    <property type="molecule type" value="Genomic_DNA"/>
</dbReference>
<keyword evidence="3 4" id="KW-0862">Zinc</keyword>
<evidence type="ECO:0000313" key="9">
    <source>
        <dbReference type="Proteomes" id="UP001634007"/>
    </source>
</evidence>
<feature type="compositionally biased region" description="Basic residues" evidence="6">
    <location>
        <begin position="56"/>
        <end position="68"/>
    </location>
</feature>
<dbReference type="InterPro" id="IPR036855">
    <property type="entry name" value="Znf_CCCH_sf"/>
</dbReference>
<gene>
    <name evidence="8" type="ORF">ACJRO7_006639</name>
</gene>
<feature type="region of interest" description="Disordered" evidence="6">
    <location>
        <begin position="38"/>
        <end position="128"/>
    </location>
</feature>
<feature type="domain" description="C3H1-type" evidence="7">
    <location>
        <begin position="6"/>
        <end position="32"/>
    </location>
</feature>
<dbReference type="PROSITE" id="PS50103">
    <property type="entry name" value="ZF_C3H1"/>
    <property type="match status" value="1"/>
</dbReference>
<keyword evidence="5" id="KW-0175">Coiled coil</keyword>
<accession>A0ABD3IIF7</accession>
<dbReference type="PANTHER" id="PTHR38160:SF1">
    <property type="entry name" value="ZINC FINGER CCCH DOMAIN-CONTAINING PROTEIN 40"/>
    <property type="match status" value="1"/>
</dbReference>
<dbReference type="Gene3D" id="4.10.1000.10">
    <property type="entry name" value="Zinc finger, CCCH-type"/>
    <property type="match status" value="1"/>
</dbReference>
<dbReference type="AlphaFoldDB" id="A0ABD3IIF7"/>
<evidence type="ECO:0000256" key="5">
    <source>
        <dbReference type="SAM" id="Coils"/>
    </source>
</evidence>
<evidence type="ECO:0000256" key="4">
    <source>
        <dbReference type="PROSITE-ProRule" id="PRU00723"/>
    </source>
</evidence>
<feature type="coiled-coil region" evidence="5">
    <location>
        <begin position="160"/>
        <end position="225"/>
    </location>
</feature>
<evidence type="ECO:0000259" key="7">
    <source>
        <dbReference type="PROSITE" id="PS50103"/>
    </source>
</evidence>
<keyword evidence="1 4" id="KW-0479">Metal-binding</keyword>
<evidence type="ECO:0000313" key="8">
    <source>
        <dbReference type="EMBL" id="KAL3714770.1"/>
    </source>
</evidence>
<reference evidence="8 9" key="1">
    <citation type="submission" date="2024-11" db="EMBL/GenBank/DDBJ databases">
        <title>Chromosome-level genome assembly of Eucalyptus globulus Labill. provides insights into its genome evolution.</title>
        <authorList>
            <person name="Li X."/>
        </authorList>
    </citation>
    <scope>NUCLEOTIDE SEQUENCE [LARGE SCALE GENOMIC DNA]</scope>
    <source>
        <strain evidence="8">CL2024</strain>
        <tissue evidence="8">Fresh tender leaves</tissue>
    </source>
</reference>
<name>A0ABD3IIF7_EUCGL</name>
<feature type="region of interest" description="Disordered" evidence="6">
    <location>
        <begin position="230"/>
        <end position="309"/>
    </location>
</feature>
<feature type="compositionally biased region" description="Basic and acidic residues" evidence="6">
    <location>
        <begin position="290"/>
        <end position="301"/>
    </location>
</feature>
<dbReference type="InterPro" id="IPR045868">
    <property type="entry name" value="Znf_C3H13/40"/>
</dbReference>
<proteinExistence type="predicted"/>
<sequence>MVDRKLFKTKLCVLYQRGHCNRQSCSFAHGQAELRRFVGGPTTGRRDYRGGDLRNKIGRRYSPRRRYSPGKDARARHGFHGYSPSRSPEENSDRKRRKKQHLDGQSDASDLNLPEEAEDREIVGKSTSSQSKFALLDQLKQVRSDINMLKHHKNQQEMYLEEQLQEADSLSSKIQELEDQLHKEKKECKRITSKIKKFVKAHQRYSRSQDELKRSELQLHNLGDQLGMDAIGVGNNEEDSSVNIVSDGEPTGNYVASPKSRLKYSQGKAYPQVNDDKDEEGNGQKNGPKQADEGKSKREKAVSSSISSAEKVLPKGPLIGMTLPPTGMAAHAIDELADIEEENIELTELASAGNEVAVSKGFPSSIQSLPSVHKNSFSQYKHNSENVDLKGLGEETVNVDNV</sequence>
<dbReference type="SUPFAM" id="SSF90229">
    <property type="entry name" value="CCCH zinc finger"/>
    <property type="match status" value="1"/>
</dbReference>
<dbReference type="GO" id="GO:0008270">
    <property type="term" value="F:zinc ion binding"/>
    <property type="evidence" value="ECO:0007669"/>
    <property type="project" value="UniProtKB-KW"/>
</dbReference>
<dbReference type="PANTHER" id="PTHR38160">
    <property type="entry name" value="ZINC FINGER CCCH DOMAIN-CONTAINING PROTEIN 40"/>
    <property type="match status" value="1"/>
</dbReference>
<evidence type="ECO:0000256" key="2">
    <source>
        <dbReference type="ARBA" id="ARBA00022771"/>
    </source>
</evidence>
<feature type="compositionally biased region" description="Basic and acidic residues" evidence="6">
    <location>
        <begin position="44"/>
        <end position="55"/>
    </location>
</feature>
<dbReference type="Proteomes" id="UP001634007">
    <property type="component" value="Unassembled WGS sequence"/>
</dbReference>
<feature type="zinc finger region" description="C3H1-type" evidence="4">
    <location>
        <begin position="6"/>
        <end position="32"/>
    </location>
</feature>
<evidence type="ECO:0000256" key="1">
    <source>
        <dbReference type="ARBA" id="ARBA00022723"/>
    </source>
</evidence>
<evidence type="ECO:0000256" key="3">
    <source>
        <dbReference type="ARBA" id="ARBA00022833"/>
    </source>
</evidence>